<evidence type="ECO:0000313" key="3">
    <source>
        <dbReference type="Proteomes" id="UP000606490"/>
    </source>
</evidence>
<dbReference type="EMBL" id="JAEUXJ010000001">
    <property type="protein sequence ID" value="MBL6454589.1"/>
    <property type="molecule type" value="Genomic_DNA"/>
</dbReference>
<dbReference type="RefSeq" id="WP_202824281.1">
    <property type="nucleotide sequence ID" value="NZ_JAEUXJ010000001.1"/>
</dbReference>
<feature type="region of interest" description="Disordered" evidence="1">
    <location>
        <begin position="305"/>
        <end position="329"/>
    </location>
</feature>
<organism evidence="2 3">
    <name type="scientific">Belnapia mucosa</name>
    <dbReference type="NCBI Taxonomy" id="2804532"/>
    <lineage>
        <taxon>Bacteria</taxon>
        <taxon>Pseudomonadati</taxon>
        <taxon>Pseudomonadota</taxon>
        <taxon>Alphaproteobacteria</taxon>
        <taxon>Acetobacterales</taxon>
        <taxon>Roseomonadaceae</taxon>
        <taxon>Belnapia</taxon>
    </lineage>
</organism>
<evidence type="ECO:0000313" key="2">
    <source>
        <dbReference type="EMBL" id="MBL6454589.1"/>
    </source>
</evidence>
<keyword evidence="3" id="KW-1185">Reference proteome</keyword>
<evidence type="ECO:0000256" key="1">
    <source>
        <dbReference type="SAM" id="MobiDB-lite"/>
    </source>
</evidence>
<protein>
    <submittedName>
        <fullName evidence="2">Uncharacterized protein</fullName>
    </submittedName>
</protein>
<sequence>MASLVRVRPSLVSRLILAPREAVHAVGAFLHLAPDALRPDVEVAEVIDGSDPRKLLRAALPNCPARLYRALDTAGERVLSRRFYERLGQICRGPFADALLDDDLTTDRIAYYETLSEMDPATAALRTAIRENSYVLDSVNCMMSLLRAHGVLRDEDMRLPSGAGMPAVARRIRMALARIAVPDPGFAVPEPFRLVRTTDELQRIARSFQNCVALPDWGAAKYHVNLVRGLTVLLVSDDPPLLAALHRVADGVWQFEQCAGPKNAYPPLGAKSALIRGLRAAGLTIVETDPQSALARIEQGAKRGRDLDVGLDDNDDDGDDEDGEDEIAA</sequence>
<accession>A0ABS1UYP8</accession>
<proteinExistence type="predicted"/>
<name>A0ABS1UYP8_9PROT</name>
<feature type="compositionally biased region" description="Acidic residues" evidence="1">
    <location>
        <begin position="309"/>
        <end position="329"/>
    </location>
</feature>
<reference evidence="2 3" key="1">
    <citation type="submission" date="2021-01" db="EMBL/GenBank/DDBJ databases">
        <title>Belnapia mucosa sp. nov. and Belnapia arida sp. nov., isolated from the Tabernas Desert (Almeria, Spain).</title>
        <authorList>
            <person name="Molina-Menor E."/>
            <person name="Vidal-Verdu A."/>
            <person name="Calonge A."/>
            <person name="Satari L."/>
            <person name="Pereto Magraner J."/>
            <person name="Porcar Miralles M."/>
        </authorList>
    </citation>
    <scope>NUCLEOTIDE SEQUENCE [LARGE SCALE GENOMIC DNA]</scope>
    <source>
        <strain evidence="2 3">T6</strain>
    </source>
</reference>
<comment type="caution">
    <text evidence="2">The sequence shown here is derived from an EMBL/GenBank/DDBJ whole genome shotgun (WGS) entry which is preliminary data.</text>
</comment>
<gene>
    <name evidence="2" type="ORF">JMJ55_04580</name>
</gene>
<dbReference type="Proteomes" id="UP000606490">
    <property type="component" value="Unassembled WGS sequence"/>
</dbReference>